<dbReference type="Proteomes" id="UP000747110">
    <property type="component" value="Unassembled WGS sequence"/>
</dbReference>
<dbReference type="AlphaFoldDB" id="A0A8J4FZI7"/>
<accession>A0A8J4FZI7</accession>
<dbReference type="OrthoDB" id="527118at2759"/>
<name>A0A8J4FZI7_9CHLO</name>
<keyword evidence="3" id="KW-1185">Reference proteome</keyword>
<dbReference type="Pfam" id="PF12499">
    <property type="entry name" value="DUF3707"/>
    <property type="match status" value="2"/>
</dbReference>
<proteinExistence type="predicted"/>
<protein>
    <recommendedName>
        <fullName evidence="1">Pherophorin domain-containing protein</fullName>
    </recommendedName>
</protein>
<dbReference type="EMBL" id="BNCP01000057">
    <property type="protein sequence ID" value="GIL90561.1"/>
    <property type="molecule type" value="Genomic_DNA"/>
</dbReference>
<organism evidence="2 3">
    <name type="scientific">Volvox reticuliferus</name>
    <dbReference type="NCBI Taxonomy" id="1737510"/>
    <lineage>
        <taxon>Eukaryota</taxon>
        <taxon>Viridiplantae</taxon>
        <taxon>Chlorophyta</taxon>
        <taxon>core chlorophytes</taxon>
        <taxon>Chlorophyceae</taxon>
        <taxon>CS clade</taxon>
        <taxon>Chlamydomonadales</taxon>
        <taxon>Volvocaceae</taxon>
        <taxon>Volvox</taxon>
    </lineage>
</organism>
<feature type="domain" description="Pherophorin" evidence="1">
    <location>
        <begin position="295"/>
        <end position="440"/>
    </location>
</feature>
<evidence type="ECO:0000259" key="1">
    <source>
        <dbReference type="Pfam" id="PF12499"/>
    </source>
</evidence>
<evidence type="ECO:0000313" key="3">
    <source>
        <dbReference type="Proteomes" id="UP000747110"/>
    </source>
</evidence>
<comment type="caution">
    <text evidence="2">The sequence shown here is derived from an EMBL/GenBank/DDBJ whole genome shotgun (WGS) entry which is preliminary data.</text>
</comment>
<reference evidence="2" key="1">
    <citation type="journal article" date="2021" name="Proc. Natl. Acad. Sci. U.S.A.">
        <title>Three genomes in the algal genus Volvox reveal the fate of a haploid sex-determining region after a transition to homothallism.</title>
        <authorList>
            <person name="Yamamoto K."/>
            <person name="Hamaji T."/>
            <person name="Kawai-Toyooka H."/>
            <person name="Matsuzaki R."/>
            <person name="Takahashi F."/>
            <person name="Nishimura Y."/>
            <person name="Kawachi M."/>
            <person name="Noguchi H."/>
            <person name="Minakuchi Y."/>
            <person name="Umen J.G."/>
            <person name="Toyoda A."/>
            <person name="Nozaki H."/>
        </authorList>
    </citation>
    <scope>NUCLEOTIDE SEQUENCE</scope>
    <source>
        <strain evidence="2">NIES-3786</strain>
    </source>
</reference>
<feature type="domain" description="Pherophorin" evidence="1">
    <location>
        <begin position="91"/>
        <end position="240"/>
    </location>
</feature>
<gene>
    <name evidence="2" type="ORF">Vretifemale_18194</name>
</gene>
<evidence type="ECO:0000313" key="2">
    <source>
        <dbReference type="EMBL" id="GIL90561.1"/>
    </source>
</evidence>
<sequence>MVDCVCRVRIACFRFRYRNRAADLKTCDIMEFGSRTKRSRLSSTDKEHGLRCRGRACARHRLSCPFTSLGLSIPFPSRCRGLFQSSLGNTFPNYPCQTDPNLSPFKLEPTYTMSPSANGQRICFTGAPIQRCPTEDPCCSQADFYKLELRVRPNCRRAIRSVTVNGVAAPTPTFEVYGPARDMALFKLPRLNLTTANATGSKICITLRDPCPNVAALCPEGDGSCTYAIGQSTSPHKCCPTNKFGIVPPPPAATADVNPVTSRTLLPLPTTTGQQVAVHAVRNPTHRLAPYTGTFPYVSTCNQTTGLMPFRLAGTPVSSHTISGGNVYCVTLEAAPCADPSSSCCSSNLLKVDWWSYDTCRGSVRAYVDKVPYPVTWDQGGTFRLTKLNYSPDDVAAQPKQLCIELRKDGPCDNIQKFCRLGSSGGCTYALYDGSQACCPTANTPALRR</sequence>
<dbReference type="InterPro" id="IPR024616">
    <property type="entry name" value="Pherophorin"/>
</dbReference>